<comment type="subcellular location">
    <subcellularLocation>
        <location evidence="1">Cell membrane</location>
        <topology evidence="1">Single-pass type II membrane protein</topology>
    </subcellularLocation>
</comment>
<dbReference type="OrthoDB" id="441660at2759"/>
<dbReference type="InterPro" id="IPR050828">
    <property type="entry name" value="C-type_lectin/matrix_domain"/>
</dbReference>
<reference evidence="3 4" key="1">
    <citation type="submission" date="2019-09" db="EMBL/GenBank/DDBJ databases">
        <title>Bird 10,000 Genomes (B10K) Project - Family phase.</title>
        <authorList>
            <person name="Zhang G."/>
        </authorList>
    </citation>
    <scope>NUCLEOTIDE SEQUENCE [LARGE SCALE GENOMIC DNA]</scope>
    <source>
        <strain evidence="3">B10K-DU-011-20</strain>
        <tissue evidence="3">Muscle</tissue>
    </source>
</reference>
<dbReference type="PANTHER" id="PTHR45710:SF8">
    <property type="entry name" value="RERATING FAMILY MEMBER 4"/>
    <property type="match status" value="1"/>
</dbReference>
<dbReference type="EMBL" id="VXAM01000651">
    <property type="protein sequence ID" value="NXJ96941.1"/>
    <property type="molecule type" value="Genomic_DNA"/>
</dbReference>
<dbReference type="PANTHER" id="PTHR45710">
    <property type="entry name" value="C-TYPE LECTIN DOMAIN-CONTAINING PROTEIN 180"/>
    <property type="match status" value="1"/>
</dbReference>
<dbReference type="SMART" id="SM00034">
    <property type="entry name" value="CLECT"/>
    <property type="match status" value="1"/>
</dbReference>
<sequence length="166" mass="18842">PSTGARYIDYCPEGWYYYKLNCFKYFSQLQSWDEAEVSPPGYAHGQGTPCLPGVPWHQRLSPQEQCQASQTSAHLAWVEEPQEATTLQKVISYYQRVQPVWLGLHYEQESQSWQWVNGDEYSVTSGLLGNGAQGGTCSVLTYLSGFTLWSSANCTQQHHFICKFTP</sequence>
<dbReference type="InterPro" id="IPR016186">
    <property type="entry name" value="C-type_lectin-like/link_sf"/>
</dbReference>
<dbReference type="InterPro" id="IPR001304">
    <property type="entry name" value="C-type_lectin-like"/>
</dbReference>
<proteinExistence type="predicted"/>
<dbReference type="InterPro" id="IPR016187">
    <property type="entry name" value="CTDL_fold"/>
</dbReference>
<feature type="non-terminal residue" evidence="3">
    <location>
        <position position="166"/>
    </location>
</feature>
<dbReference type="Proteomes" id="UP000526942">
    <property type="component" value="Unassembled WGS sequence"/>
</dbReference>
<evidence type="ECO:0000313" key="3">
    <source>
        <dbReference type="EMBL" id="NXJ96941.1"/>
    </source>
</evidence>
<feature type="domain" description="C-type lectin" evidence="2">
    <location>
        <begin position="66"/>
        <end position="163"/>
    </location>
</feature>
<accession>A0A7L0FQ54</accession>
<evidence type="ECO:0000313" key="4">
    <source>
        <dbReference type="Proteomes" id="UP000526942"/>
    </source>
</evidence>
<evidence type="ECO:0000256" key="1">
    <source>
        <dbReference type="ARBA" id="ARBA00004401"/>
    </source>
</evidence>
<dbReference type="AlphaFoldDB" id="A0A7L0FQ54"/>
<protein>
    <submittedName>
        <fullName evidence="3">REG4 protein</fullName>
    </submittedName>
</protein>
<dbReference type="SUPFAM" id="SSF56436">
    <property type="entry name" value="C-type lectin-like"/>
    <property type="match status" value="2"/>
</dbReference>
<name>A0A7L0FQ54_CORCN</name>
<comment type="caution">
    <text evidence="3">The sequence shown here is derived from an EMBL/GenBank/DDBJ whole genome shotgun (WGS) entry which is preliminary data.</text>
</comment>
<keyword evidence="4" id="KW-1185">Reference proteome</keyword>
<gene>
    <name evidence="3" type="primary">Reg4</name>
    <name evidence="3" type="ORF">CORCON_R12770</name>
</gene>
<organism evidence="3 4">
    <name type="scientific">Corythaixoides concolor</name>
    <name type="common">Grey go-away-bird</name>
    <dbReference type="NCBI Taxonomy" id="103956"/>
    <lineage>
        <taxon>Eukaryota</taxon>
        <taxon>Metazoa</taxon>
        <taxon>Chordata</taxon>
        <taxon>Craniata</taxon>
        <taxon>Vertebrata</taxon>
        <taxon>Euteleostomi</taxon>
        <taxon>Archelosauria</taxon>
        <taxon>Archosauria</taxon>
        <taxon>Dinosauria</taxon>
        <taxon>Saurischia</taxon>
        <taxon>Theropoda</taxon>
        <taxon>Coelurosauria</taxon>
        <taxon>Aves</taxon>
        <taxon>Neognathae</taxon>
        <taxon>Neoaves</taxon>
        <taxon>Otidimorphae</taxon>
        <taxon>Musophagiformes</taxon>
        <taxon>Musophagidae</taxon>
        <taxon>Corythaixoides</taxon>
    </lineage>
</organism>
<dbReference type="PROSITE" id="PS50041">
    <property type="entry name" value="C_TYPE_LECTIN_2"/>
    <property type="match status" value="1"/>
</dbReference>
<feature type="non-terminal residue" evidence="3">
    <location>
        <position position="1"/>
    </location>
</feature>
<evidence type="ECO:0000259" key="2">
    <source>
        <dbReference type="PROSITE" id="PS50041"/>
    </source>
</evidence>
<dbReference type="Gene3D" id="3.10.100.10">
    <property type="entry name" value="Mannose-Binding Protein A, subunit A"/>
    <property type="match status" value="1"/>
</dbReference>
<dbReference type="GO" id="GO:0005886">
    <property type="term" value="C:plasma membrane"/>
    <property type="evidence" value="ECO:0007669"/>
    <property type="project" value="UniProtKB-SubCell"/>
</dbReference>
<dbReference type="Pfam" id="PF00059">
    <property type="entry name" value="Lectin_C"/>
    <property type="match status" value="1"/>
</dbReference>